<evidence type="ECO:0000256" key="4">
    <source>
        <dbReference type="ARBA" id="ARBA00023136"/>
    </source>
</evidence>
<feature type="transmembrane region" description="Helical" evidence="5">
    <location>
        <begin position="119"/>
        <end position="140"/>
    </location>
</feature>
<feature type="transmembrane region" description="Helical" evidence="5">
    <location>
        <begin position="36"/>
        <end position="56"/>
    </location>
</feature>
<organism evidence="7">
    <name type="scientific">Menopon gallinae</name>
    <name type="common">poultry shaft louse</name>
    <dbReference type="NCBI Taxonomy" id="328185"/>
    <lineage>
        <taxon>Eukaryota</taxon>
        <taxon>Metazoa</taxon>
        <taxon>Ecdysozoa</taxon>
        <taxon>Arthropoda</taxon>
        <taxon>Hexapoda</taxon>
        <taxon>Insecta</taxon>
        <taxon>Pterygota</taxon>
        <taxon>Neoptera</taxon>
        <taxon>Paraneoptera</taxon>
        <taxon>Psocodea</taxon>
        <taxon>Troctomorpha</taxon>
        <taxon>Phthiraptera</taxon>
        <taxon>Amblycera</taxon>
        <taxon>Menoponidae</taxon>
        <taxon>Menopon</taxon>
    </lineage>
</organism>
<feature type="transmembrane region" description="Helical" evidence="5">
    <location>
        <begin position="240"/>
        <end position="263"/>
    </location>
</feature>
<dbReference type="GO" id="GO:0016020">
    <property type="term" value="C:membrane"/>
    <property type="evidence" value="ECO:0007669"/>
    <property type="project" value="UniProtKB-SubCell"/>
</dbReference>
<dbReference type="InterPro" id="IPR036259">
    <property type="entry name" value="MFS_trans_sf"/>
</dbReference>
<evidence type="ECO:0000259" key="6">
    <source>
        <dbReference type="PROSITE" id="PS50850"/>
    </source>
</evidence>
<dbReference type="EMBL" id="JARGDH010000002">
    <property type="protein sequence ID" value="KAL0276359.1"/>
    <property type="molecule type" value="Genomic_DNA"/>
</dbReference>
<feature type="transmembrane region" description="Helical" evidence="5">
    <location>
        <begin position="152"/>
        <end position="173"/>
    </location>
</feature>
<sequence>MSGVILNYFYAVGEASIALIAWLSKNWVTVQMTVSVPPMLFVLYYWLIPESVRWLLANHENKKASRIIQKAAKVNKAQLSRELIHSIENEGAEKESLDVKESAPSLWTTFKKLLHSKSLVFRSVLLFYIWAANAFVYYGLSVNSTSLGGNKYINFALVCLVEIPGYTIAWWAMNKLGRRWSLAGSLLLCSATCIAAAFTPQDIHIAVIALFLLGKLGITASFGIAYVYTAEVYPTIMRSIGVGASSTTARLGALVAPFAPLLGTYSKPLPLILFSGVSLAAGVFTLFLPETLGTKLPDTVEEAEKLKLIKLFSSWRKEVQC</sequence>
<dbReference type="AlphaFoldDB" id="A0AAW2I2E9"/>
<comment type="subcellular location">
    <subcellularLocation>
        <location evidence="1">Membrane</location>
        <topology evidence="1">Multi-pass membrane protein</topology>
    </subcellularLocation>
</comment>
<keyword evidence="3 5" id="KW-1133">Transmembrane helix</keyword>
<gene>
    <name evidence="7" type="ORF">PYX00_003949</name>
</gene>
<dbReference type="SUPFAM" id="SSF103473">
    <property type="entry name" value="MFS general substrate transporter"/>
    <property type="match status" value="1"/>
</dbReference>
<feature type="transmembrane region" description="Helical" evidence="5">
    <location>
        <begin position="7"/>
        <end position="24"/>
    </location>
</feature>
<name>A0AAW2I2E9_9NEOP</name>
<reference evidence="7" key="1">
    <citation type="journal article" date="2024" name="Gigascience">
        <title>Chromosome-level genome of the poultry shaft louse Menopon gallinae provides insight into the host-switching and adaptive evolution of parasitic lice.</title>
        <authorList>
            <person name="Xu Y."/>
            <person name="Ma L."/>
            <person name="Liu S."/>
            <person name="Liang Y."/>
            <person name="Liu Q."/>
            <person name="He Z."/>
            <person name="Tian L."/>
            <person name="Duan Y."/>
            <person name="Cai W."/>
            <person name="Li H."/>
            <person name="Song F."/>
        </authorList>
    </citation>
    <scope>NUCLEOTIDE SEQUENCE</scope>
    <source>
        <strain evidence="7">Cailab_2023a</strain>
    </source>
</reference>
<dbReference type="Pfam" id="PF00083">
    <property type="entry name" value="Sugar_tr"/>
    <property type="match status" value="1"/>
</dbReference>
<accession>A0AAW2I2E9</accession>
<evidence type="ECO:0000256" key="5">
    <source>
        <dbReference type="SAM" id="Phobius"/>
    </source>
</evidence>
<keyword evidence="4 5" id="KW-0472">Membrane</keyword>
<evidence type="ECO:0000256" key="3">
    <source>
        <dbReference type="ARBA" id="ARBA00022989"/>
    </source>
</evidence>
<keyword evidence="2 5" id="KW-0812">Transmembrane</keyword>
<feature type="domain" description="Major facilitator superfamily (MFS) profile" evidence="6">
    <location>
        <begin position="1"/>
        <end position="293"/>
    </location>
</feature>
<comment type="caution">
    <text evidence="7">The sequence shown here is derived from an EMBL/GenBank/DDBJ whole genome shotgun (WGS) entry which is preliminary data.</text>
</comment>
<dbReference type="GO" id="GO:0022857">
    <property type="term" value="F:transmembrane transporter activity"/>
    <property type="evidence" value="ECO:0007669"/>
    <property type="project" value="InterPro"/>
</dbReference>
<proteinExistence type="predicted"/>
<evidence type="ECO:0000256" key="1">
    <source>
        <dbReference type="ARBA" id="ARBA00004141"/>
    </source>
</evidence>
<protein>
    <recommendedName>
        <fullName evidence="6">Major facilitator superfamily (MFS) profile domain-containing protein</fullName>
    </recommendedName>
</protein>
<dbReference type="InterPro" id="IPR005828">
    <property type="entry name" value="MFS_sugar_transport-like"/>
</dbReference>
<dbReference type="PROSITE" id="PS50850">
    <property type="entry name" value="MFS"/>
    <property type="match status" value="1"/>
</dbReference>
<dbReference type="Gene3D" id="1.20.1250.20">
    <property type="entry name" value="MFS general substrate transporter like domains"/>
    <property type="match status" value="1"/>
</dbReference>
<dbReference type="PANTHER" id="PTHR24064">
    <property type="entry name" value="SOLUTE CARRIER FAMILY 22 MEMBER"/>
    <property type="match status" value="1"/>
</dbReference>
<dbReference type="InterPro" id="IPR020846">
    <property type="entry name" value="MFS_dom"/>
</dbReference>
<evidence type="ECO:0000313" key="7">
    <source>
        <dbReference type="EMBL" id="KAL0276359.1"/>
    </source>
</evidence>
<evidence type="ECO:0000256" key="2">
    <source>
        <dbReference type="ARBA" id="ARBA00022692"/>
    </source>
</evidence>
<feature type="transmembrane region" description="Helical" evidence="5">
    <location>
        <begin position="180"/>
        <end position="199"/>
    </location>
</feature>
<feature type="transmembrane region" description="Helical" evidence="5">
    <location>
        <begin position="205"/>
        <end position="228"/>
    </location>
</feature>
<feature type="transmembrane region" description="Helical" evidence="5">
    <location>
        <begin position="269"/>
        <end position="288"/>
    </location>
</feature>